<dbReference type="Gene3D" id="1.25.10.10">
    <property type="entry name" value="Leucine-rich Repeat Variant"/>
    <property type="match status" value="1"/>
</dbReference>
<evidence type="ECO:0000259" key="10">
    <source>
        <dbReference type="SMART" id="SM01036"/>
    </source>
</evidence>
<evidence type="ECO:0000313" key="11">
    <source>
        <dbReference type="EMBL" id="PAV72363.1"/>
    </source>
</evidence>
<dbReference type="STRING" id="2018661.A0A2A2KEU1"/>
<dbReference type="InterPro" id="IPR012954">
    <property type="entry name" value="BP28_C_dom"/>
</dbReference>
<dbReference type="PROSITE" id="PS50077">
    <property type="entry name" value="HEAT_REPEAT"/>
    <property type="match status" value="1"/>
</dbReference>
<dbReference type="SMART" id="SM01036">
    <property type="entry name" value="BP28CT"/>
    <property type="match status" value="1"/>
</dbReference>
<accession>A0A2A2KEU1</accession>
<feature type="compositionally biased region" description="Basic and acidic residues" evidence="9">
    <location>
        <begin position="370"/>
        <end position="380"/>
    </location>
</feature>
<dbReference type="PANTHER" id="PTHR13457:SF1">
    <property type="entry name" value="HEAT REPEAT-CONTAINING PROTEIN 1"/>
    <property type="match status" value="1"/>
</dbReference>
<dbReference type="InterPro" id="IPR022125">
    <property type="entry name" value="U3snoRNP10_N"/>
</dbReference>
<evidence type="ECO:0000256" key="3">
    <source>
        <dbReference type="ARBA" id="ARBA00022517"/>
    </source>
</evidence>
<evidence type="ECO:0000256" key="8">
    <source>
        <dbReference type="RuleBase" id="RU367065"/>
    </source>
</evidence>
<dbReference type="GO" id="GO:0000462">
    <property type="term" value="P:maturation of SSU-rRNA from tricistronic rRNA transcript (SSU-rRNA, 5.8S rRNA, LSU-rRNA)"/>
    <property type="evidence" value="ECO:0007669"/>
    <property type="project" value="TreeGrafter"/>
</dbReference>
<evidence type="ECO:0000256" key="4">
    <source>
        <dbReference type="ARBA" id="ARBA00022552"/>
    </source>
</evidence>
<comment type="caution">
    <text evidence="11">The sequence shown here is derived from an EMBL/GenBank/DDBJ whole genome shotgun (WGS) entry which is preliminary data.</text>
</comment>
<dbReference type="EMBL" id="LIAE01008806">
    <property type="protein sequence ID" value="PAV72363.1"/>
    <property type="molecule type" value="Genomic_DNA"/>
</dbReference>
<dbReference type="InterPro" id="IPR011989">
    <property type="entry name" value="ARM-like"/>
</dbReference>
<dbReference type="Pfam" id="PF12397">
    <property type="entry name" value="U3snoRNP10"/>
    <property type="match status" value="1"/>
</dbReference>
<evidence type="ECO:0000256" key="5">
    <source>
        <dbReference type="ARBA" id="ARBA00023242"/>
    </source>
</evidence>
<keyword evidence="12" id="KW-1185">Reference proteome</keyword>
<dbReference type="GO" id="GO:0030515">
    <property type="term" value="F:snoRNA binding"/>
    <property type="evidence" value="ECO:0007669"/>
    <property type="project" value="TreeGrafter"/>
</dbReference>
<dbReference type="Proteomes" id="UP000218231">
    <property type="component" value="Unassembled WGS sequence"/>
</dbReference>
<dbReference type="OrthoDB" id="31183at2759"/>
<sequence>MEVKASILFTFYAKLVCGLLDSKKLDDALLSRIVPLIANGIKSSVRSLRLASFMIVCQLVCNATLAQPVISSILKILIMKTKLETIPETVSMMAIVCQRQKVPEISRKAILKLLRREELDQIWERIRDHNAKTELSKLLDPLWETLFRIAAENGDDSVKAINAICVTADASAISSKSASAFFKRLFEFSEQGQFCEEENFKSTTYSLAVRFSDEYMSVVSECRKSNPSLVASVIEKYGLTQLTVTNSDSWLKKKRKRTRSSQSETSVTNVEVAQVDKSATEKAQEMAESSEFAKRKSFSGDPMKKCVEWMKKADWENVEWALTEMGSRRDYFQKKPDDDVEDFVKMLVQLVVENPSDISRSQAAGAIARPEAEKEPESESFKSKRMEFALDWLLLRDELPASRRIFNQLFEIMNRISESAQVNTHLQQSIVQVLIKMIRNSGSYKVTEGDLQLDGIVEAMRSTHNHLLLRNCLQLLTAAVKVAPASVTSHVMSVFTFMGSGLLKRDNELTLSIIEQTVSALFEALQAGPKDSLRTRLISVCRIFAKSAFDIPPHRRPRIGASIAQTVPLEHIPTLIEVFLECFCAQWQKTCSASELGGRRTGPIALDNVQDAYEDICMAMTAPFPATTQLATCLELIQFAVQLGTDSNDAKRVPQNVTDIFDKSKYSLPKLRHFRFVLIGIATKTLQSKQLYDKLSSVDDDELLAEIEPIGLNLVRACVDLDEMIERGNVAVSQEDAATKRYWVAMSVKAETLAERALQLANVKLMQDGYLYKNSSVNEKELIELATVLNQWIKPSRGDKDKIILCQSAAFSLKLIAKRLPAQGESTVLSEAVQKCFDTVSEYKTLDNYLVANMLLLAGELIRSHNMKSTMMLTLPLIDICLAIIAECITLQKEAMREELKTGKRERIRQQSLVGRKLSADNLLFCALTCVQRILDRYGAFVIDKYAAIIVAYCRAAAKLNDHLRGDQSVYSSGYSLADSQSSGGLNKPNAIMRLNLIRKSLLTVEFRVIFPHFIQAVGQLKDEEKPFCCLFNLLGSYFTPINKNYAMQLKDKLANDVFLPAMAYYRVKERNPGNLECIAHVETSIFAAFNSLAEILTEQQIRPLVQNIIRWAESELDLNVTPRTKIATLFHFANSFYNSFQSLALPFFGKLIELVSKVLTACNYSITTGILFELGTFEKHEVSDSSKLLIYGKKDSIEALEADFLIRNVIDFVRKCAQHKDFMTHERAEMVMDSLVAELENTKLAGHEQRCVDHLTEALYRVADADADIFPEMLNKIMMKTRDNRPKIRYRTLLVMEVLFDKIGDGIQPFLPNVLPFISELLEDENKQVEEQCDKVLRLLQHKFGENLTETIEGMTE</sequence>
<evidence type="ECO:0000256" key="7">
    <source>
        <dbReference type="PROSITE-ProRule" id="PRU00103"/>
    </source>
</evidence>
<feature type="domain" description="BP28 C-terminal" evidence="10">
    <location>
        <begin position="1045"/>
        <end position="1205"/>
    </location>
</feature>
<keyword evidence="5 8" id="KW-0539">Nucleus</keyword>
<evidence type="ECO:0000256" key="6">
    <source>
        <dbReference type="ARBA" id="ARBA00023274"/>
    </source>
</evidence>
<dbReference type="InterPro" id="IPR040191">
    <property type="entry name" value="UTP10"/>
</dbReference>
<dbReference type="Pfam" id="PF23243">
    <property type="entry name" value="HEAT_HEATR1"/>
    <property type="match status" value="1"/>
</dbReference>
<gene>
    <name evidence="11" type="ORF">WR25_17023</name>
</gene>
<dbReference type="GO" id="GO:0034455">
    <property type="term" value="C:t-UTP complex"/>
    <property type="evidence" value="ECO:0007669"/>
    <property type="project" value="TreeGrafter"/>
</dbReference>
<organism evidence="11 12">
    <name type="scientific">Diploscapter pachys</name>
    <dbReference type="NCBI Taxonomy" id="2018661"/>
    <lineage>
        <taxon>Eukaryota</taxon>
        <taxon>Metazoa</taxon>
        <taxon>Ecdysozoa</taxon>
        <taxon>Nematoda</taxon>
        <taxon>Chromadorea</taxon>
        <taxon>Rhabditida</taxon>
        <taxon>Rhabditina</taxon>
        <taxon>Rhabditomorpha</taxon>
        <taxon>Rhabditoidea</taxon>
        <taxon>Rhabditidae</taxon>
        <taxon>Diploscapter</taxon>
    </lineage>
</organism>
<evidence type="ECO:0000256" key="9">
    <source>
        <dbReference type="SAM" id="MobiDB-lite"/>
    </source>
</evidence>
<name>A0A2A2KEU1_9BILA</name>
<dbReference type="Pfam" id="PF08146">
    <property type="entry name" value="BP28CT"/>
    <property type="match status" value="1"/>
</dbReference>
<dbReference type="SUPFAM" id="SSF48371">
    <property type="entry name" value="ARM repeat"/>
    <property type="match status" value="1"/>
</dbReference>
<dbReference type="PANTHER" id="PTHR13457">
    <property type="entry name" value="BAP28"/>
    <property type="match status" value="1"/>
</dbReference>
<evidence type="ECO:0000256" key="1">
    <source>
        <dbReference type="ARBA" id="ARBA00004604"/>
    </source>
</evidence>
<dbReference type="GO" id="GO:0032040">
    <property type="term" value="C:small-subunit processome"/>
    <property type="evidence" value="ECO:0007669"/>
    <property type="project" value="TreeGrafter"/>
</dbReference>
<feature type="region of interest" description="Disordered" evidence="9">
    <location>
        <begin position="361"/>
        <end position="380"/>
    </location>
</feature>
<evidence type="ECO:0000313" key="12">
    <source>
        <dbReference type="Proteomes" id="UP000218231"/>
    </source>
</evidence>
<keyword evidence="3 8" id="KW-0690">Ribosome biogenesis</keyword>
<dbReference type="InterPro" id="IPR056473">
    <property type="entry name" value="HEAT_Utp10/HEAT1"/>
</dbReference>
<protein>
    <recommendedName>
        <fullName evidence="8">HEAT repeat-containing protein 1</fullName>
    </recommendedName>
</protein>
<dbReference type="GO" id="GO:0030686">
    <property type="term" value="C:90S preribosome"/>
    <property type="evidence" value="ECO:0007669"/>
    <property type="project" value="TreeGrafter"/>
</dbReference>
<comment type="similarity">
    <text evidence="2 8">Belongs to the HEATR1/UTP10 family.</text>
</comment>
<dbReference type="GO" id="GO:0045943">
    <property type="term" value="P:positive regulation of transcription by RNA polymerase I"/>
    <property type="evidence" value="ECO:0007669"/>
    <property type="project" value="TreeGrafter"/>
</dbReference>
<comment type="subcellular location">
    <subcellularLocation>
        <location evidence="1 8">Nucleus</location>
        <location evidence="1 8">Nucleolus</location>
    </subcellularLocation>
</comment>
<dbReference type="InterPro" id="IPR016024">
    <property type="entry name" value="ARM-type_fold"/>
</dbReference>
<keyword evidence="4 8" id="KW-0698">rRNA processing</keyword>
<reference evidence="11" key="1">
    <citation type="journal article" date="2017" name="Curr. Biol.">
        <title>Genome architecture and evolution of a unichromosomal asexual nematode.</title>
        <authorList>
            <person name="Fradin H."/>
            <person name="Zegar C."/>
            <person name="Gutwein M."/>
            <person name="Lucas J."/>
            <person name="Kovtun M."/>
            <person name="Corcoran D."/>
            <person name="Baugh L.R."/>
            <person name="Kiontke K."/>
            <person name="Gunsalus K."/>
            <person name="Fitch D.H."/>
            <person name="Piano F."/>
        </authorList>
    </citation>
    <scope>NUCLEOTIDE SEQUENCE [LARGE SCALE GENOMIC DNA]</scope>
    <source>
        <strain evidence="11">PF1309</strain>
    </source>
</reference>
<comment type="function">
    <text evidence="8">Involved in nucleolar processing of pre-18S ribosomal RNA.</text>
</comment>
<proteinExistence type="inferred from homology"/>
<keyword evidence="6 8" id="KW-0687">Ribonucleoprotein</keyword>
<dbReference type="InterPro" id="IPR021133">
    <property type="entry name" value="HEAT_type_2"/>
</dbReference>
<feature type="repeat" description="HEAT" evidence="7">
    <location>
        <begin position="1315"/>
        <end position="1352"/>
    </location>
</feature>
<evidence type="ECO:0000256" key="2">
    <source>
        <dbReference type="ARBA" id="ARBA00010559"/>
    </source>
</evidence>